<dbReference type="Proteomes" id="UP000319335">
    <property type="component" value="Unassembled WGS sequence"/>
</dbReference>
<dbReference type="OrthoDB" id="373783at2157"/>
<comment type="caution">
    <text evidence="1">The sequence shown here is derived from an EMBL/GenBank/DDBJ whole genome shotgun (WGS) entry which is preliminary data.</text>
</comment>
<organism evidence="1 2">
    <name type="scientific">Methanolobus vulcani</name>
    <dbReference type="NCBI Taxonomy" id="38026"/>
    <lineage>
        <taxon>Archaea</taxon>
        <taxon>Methanobacteriati</taxon>
        <taxon>Methanobacteriota</taxon>
        <taxon>Stenosarchaea group</taxon>
        <taxon>Methanomicrobia</taxon>
        <taxon>Methanosarcinales</taxon>
        <taxon>Methanosarcinaceae</taxon>
        <taxon>Methanolobus</taxon>
    </lineage>
</organism>
<reference evidence="1 2" key="1">
    <citation type="submission" date="2019-06" db="EMBL/GenBank/DDBJ databases">
        <title>Draft genome sequence of Methanolobus vulcani B1d.</title>
        <authorList>
            <person name="Creighbaum A.J."/>
            <person name="Ticak T."/>
            <person name="Hariraju D."/>
            <person name="Arivett B.A."/>
            <person name="Ferguson D.J.Jr."/>
        </authorList>
    </citation>
    <scope>NUCLEOTIDE SEQUENCE [LARGE SCALE GENOMIC DNA]</scope>
    <source>
        <strain evidence="1 2">B1d</strain>
    </source>
</reference>
<accession>A0A7Z8KMM0</accession>
<gene>
    <name evidence="1" type="ORF">FKV42_11260</name>
</gene>
<evidence type="ECO:0000313" key="2">
    <source>
        <dbReference type="Proteomes" id="UP000319335"/>
    </source>
</evidence>
<keyword evidence="2" id="KW-1185">Reference proteome</keyword>
<name>A0A7Z8KMM0_9EURY</name>
<dbReference type="EMBL" id="VIAQ01000019">
    <property type="protein sequence ID" value="TQD23797.1"/>
    <property type="molecule type" value="Genomic_DNA"/>
</dbReference>
<protein>
    <submittedName>
        <fullName evidence="1">Uncharacterized protein</fullName>
    </submittedName>
</protein>
<proteinExistence type="predicted"/>
<dbReference type="RefSeq" id="WP_154810403.1">
    <property type="nucleotide sequence ID" value="NZ_VIAQ01000019.1"/>
</dbReference>
<dbReference type="AlphaFoldDB" id="A0A7Z8KMM0"/>
<sequence>MNSSISGIKPSIEKVDEQIIEHMPQSFQLMLRIEKLANEKLDDLLEPVRRGEMTLEELKRSRGLL</sequence>
<evidence type="ECO:0000313" key="1">
    <source>
        <dbReference type="EMBL" id="TQD23797.1"/>
    </source>
</evidence>